<gene>
    <name evidence="3" type="ORF">E6K71_04455</name>
    <name evidence="4" type="ORF">E6K75_08075</name>
</gene>
<reference evidence="5 6" key="1">
    <citation type="journal article" date="2019" name="Nat. Microbiol.">
        <title>Mediterranean grassland soil C-N compound turnover is dependent on rainfall and depth, and is mediated by genomically divergent microorganisms.</title>
        <authorList>
            <person name="Diamond S."/>
            <person name="Andeer P.F."/>
            <person name="Li Z."/>
            <person name="Crits-Christoph A."/>
            <person name="Burstein D."/>
            <person name="Anantharaman K."/>
            <person name="Lane K.R."/>
            <person name="Thomas B.C."/>
            <person name="Pan C."/>
            <person name="Northen T.R."/>
            <person name="Banfield J.F."/>
        </authorList>
    </citation>
    <scope>NUCLEOTIDE SEQUENCE [LARGE SCALE GENOMIC DNA]</scope>
    <source>
        <strain evidence="3">WS_1</strain>
        <strain evidence="4">WS_5</strain>
    </source>
</reference>
<dbReference type="AlphaFoldDB" id="A0A538SDZ3"/>
<dbReference type="Pfam" id="PF13598">
    <property type="entry name" value="DUF4139"/>
    <property type="match status" value="1"/>
</dbReference>
<dbReference type="PANTHER" id="PTHR38075:SF1">
    <property type="entry name" value="DUF4139 DOMAIN-CONTAINING PROTEIN"/>
    <property type="match status" value="1"/>
</dbReference>
<keyword evidence="1" id="KW-1133">Transmembrane helix</keyword>
<feature type="domain" description="DUF4139" evidence="2">
    <location>
        <begin position="237"/>
        <end position="471"/>
    </location>
</feature>
<sequence>MRAWASETLTELFPDPAARKLAVRIALALMVGIFGAVLVSGILVFAAWADTIHDAKTGKTYFKDGLIDPPPPERPIPYTTATVAGRDVAVTVYKDNLGVVKDRRRFGVPSGESEIRFTEVASLIDPTSVHLRPAGRGGEVAILYQDYRYDLASTDKLLEKYVDQQIDVATKDDQVKRGTLLAFDPSSLVIQEPGGSVSLLNRAEVRQVGVRELPKGLITRPTLVWRVRATGGGERDLEVSYMTGGMDWHAEYVAVLEESGLALELQGWASVENHSGATYEDAKLKLIAGTIHRAPVARPMPYALDARMMKAEGVAQVEERGFFEYHLYELPQRATLSNNEVKQVGLMHATGIKAVRKFTYDGSVDQDHVQVRMEFQNDAASGLGMPLPEGTIRAFQRDTDGSLELVGEDRIQHTPKNQTVRVAIGDAFDVAAERKQTDVRQISSKVNEVSYEILLTNHRKDAVEVTVIEHAEGQWDIVRSSVPQKKKDSRTFEFAVRCEPEKPVTVAYTIRTRLP</sequence>
<dbReference type="EMBL" id="VBOR01000055">
    <property type="protein sequence ID" value="TMQ49595.1"/>
    <property type="molecule type" value="Genomic_DNA"/>
</dbReference>
<protein>
    <submittedName>
        <fullName evidence="3">DUF4139 domain-containing protein</fullName>
    </submittedName>
</protein>
<dbReference type="Proteomes" id="UP000320913">
    <property type="component" value="Unassembled WGS sequence"/>
</dbReference>
<evidence type="ECO:0000313" key="5">
    <source>
        <dbReference type="Proteomes" id="UP000316292"/>
    </source>
</evidence>
<keyword evidence="1" id="KW-0472">Membrane</keyword>
<evidence type="ECO:0000256" key="1">
    <source>
        <dbReference type="SAM" id="Phobius"/>
    </source>
</evidence>
<evidence type="ECO:0000313" key="3">
    <source>
        <dbReference type="EMBL" id="TMQ49595.1"/>
    </source>
</evidence>
<evidence type="ECO:0000313" key="4">
    <source>
        <dbReference type="EMBL" id="TMQ56697.1"/>
    </source>
</evidence>
<dbReference type="EMBL" id="VBOV01000194">
    <property type="protein sequence ID" value="TMQ56697.1"/>
    <property type="molecule type" value="Genomic_DNA"/>
</dbReference>
<accession>A0A538SDZ3</accession>
<keyword evidence="1" id="KW-0812">Transmembrane</keyword>
<comment type="caution">
    <text evidence="3">The sequence shown here is derived from an EMBL/GenBank/DDBJ whole genome shotgun (WGS) entry which is preliminary data.</text>
</comment>
<dbReference type="InterPro" id="IPR037291">
    <property type="entry name" value="DUF4139"/>
</dbReference>
<evidence type="ECO:0000313" key="6">
    <source>
        <dbReference type="Proteomes" id="UP000320913"/>
    </source>
</evidence>
<dbReference type="PANTHER" id="PTHR38075">
    <property type="entry name" value="DUF4139 DOMAIN-CONTAINING PROTEIN"/>
    <property type="match status" value="1"/>
</dbReference>
<name>A0A538SDZ3_UNCEI</name>
<proteinExistence type="predicted"/>
<dbReference type="Proteomes" id="UP000316292">
    <property type="component" value="Unassembled WGS sequence"/>
</dbReference>
<evidence type="ECO:0000259" key="2">
    <source>
        <dbReference type="Pfam" id="PF13598"/>
    </source>
</evidence>
<organism evidence="3 5">
    <name type="scientific">Eiseniibacteriota bacterium</name>
    <dbReference type="NCBI Taxonomy" id="2212470"/>
    <lineage>
        <taxon>Bacteria</taxon>
        <taxon>Candidatus Eiseniibacteriota</taxon>
    </lineage>
</organism>
<feature type="transmembrane region" description="Helical" evidence="1">
    <location>
        <begin position="21"/>
        <end position="49"/>
    </location>
</feature>